<dbReference type="PANTHER" id="PTHR46586:SF3">
    <property type="entry name" value="ANKYRIN REPEAT-CONTAINING PROTEIN"/>
    <property type="match status" value="1"/>
</dbReference>
<dbReference type="KEGG" id="vg:35382242"/>
<proteinExistence type="predicted"/>
<dbReference type="SUPFAM" id="SSF48403">
    <property type="entry name" value="Ankyrin repeat"/>
    <property type="match status" value="1"/>
</dbReference>
<protein>
    <submittedName>
        <fullName evidence="1">Ankyrin-repeat protein</fullName>
    </submittedName>
</protein>
<accession>A0A2I2L491</accession>
<evidence type="ECO:0000313" key="1">
    <source>
        <dbReference type="EMBL" id="SNW62356.1"/>
    </source>
</evidence>
<dbReference type="GeneID" id="35382242"/>
<sequence>MVTPITSDVFDYLIESFLSKEEKTILRLVNKKYRNKYNNYVNIKTLIKNENINTFALLIIEAPTNIHVLCGLLEHGDTHLLSWFKDTYKNIIYNNFKLFEDNKFINLYESAVKSGKVEVLEWVKKNIIIRSEHYGLAEALHRESLDVIKWCYEHARPNFIFLSDDIPNMIRERRKFTLEIFQWYYKLVSLHWINLSDKIFYTTDIVKWLIHIDELKDCTFWTAYNIFNCALEDGNIELLELLKEERLISRDAILENIIEFEPFETATRCGNLQSMKWLYKNEYKWDIDIIFTILNLCDKIGEENVIEIMKWINDHILINMEERDRLLCPSMYSCCDNNIKLAEYLIEIGCPAPMSCYNDKDCTLLIKTSTELYYNPSRIQCTIHDLCQHGDVDRLKWLINSYEYDIVDIEKTFINDVIDTELIWDNNFLSIINDTSYIRSHFLVSACESGNLELIKFLYGIGCEYIPQCSFILAEKGYIHILEWMKQNGLRIVFNEEWKRGKYVSKRGYDWLVANKYI</sequence>
<dbReference type="InterPro" id="IPR036770">
    <property type="entry name" value="Ankyrin_rpt-contain_sf"/>
</dbReference>
<evidence type="ECO:0000313" key="2">
    <source>
        <dbReference type="Proteomes" id="UP000236316"/>
    </source>
</evidence>
<dbReference type="RefSeq" id="YP_009448658.1">
    <property type="nucleotide sequence ID" value="NC_036594.1"/>
</dbReference>
<organism evidence="1">
    <name type="scientific">Orpheovirus IHUMI-LCC2</name>
    <dbReference type="NCBI Taxonomy" id="2023057"/>
    <lineage>
        <taxon>Viruses</taxon>
        <taxon>Varidnaviria</taxon>
        <taxon>Bamfordvirae</taxon>
        <taxon>Nucleocytoviricota</taxon>
        <taxon>Megaviricetes</taxon>
        <taxon>Pimascovirales</taxon>
        <taxon>Ocovirineae</taxon>
        <taxon>Orpheoviridae</taxon>
        <taxon>Alphaorpheovirus</taxon>
        <taxon>Alphaorpheovirus massiliense</taxon>
    </lineage>
</organism>
<name>A0A2I2L491_9VIRU</name>
<reference evidence="1" key="1">
    <citation type="submission" date="2017-08" db="EMBL/GenBank/DDBJ databases">
        <authorList>
            <consortium name="Urmite Genomes"/>
        </authorList>
    </citation>
    <scope>NUCLEOTIDE SEQUENCE [LARGE SCALE GENOMIC DNA]</scope>
    <source>
        <strain evidence="1">IHUMI-LCC2</strain>
    </source>
</reference>
<gene>
    <name evidence="1" type="ORF">ORPV_452</name>
</gene>
<dbReference type="PANTHER" id="PTHR46586">
    <property type="entry name" value="ANKYRIN REPEAT-CONTAINING PROTEIN"/>
    <property type="match status" value="1"/>
</dbReference>
<dbReference type="Proteomes" id="UP000236316">
    <property type="component" value="Segment"/>
</dbReference>
<dbReference type="Gene3D" id="1.25.40.20">
    <property type="entry name" value="Ankyrin repeat-containing domain"/>
    <property type="match status" value="1"/>
</dbReference>
<keyword evidence="2" id="KW-1185">Reference proteome</keyword>
<dbReference type="EMBL" id="LT906555">
    <property type="protein sequence ID" value="SNW62356.1"/>
    <property type="molecule type" value="Genomic_DNA"/>
</dbReference>
<dbReference type="OrthoDB" id="517at944644"/>
<dbReference type="InterPro" id="IPR052050">
    <property type="entry name" value="SecEffector_AnkRepeat"/>
</dbReference>